<name>A0A151K0H4_9HYME</name>
<evidence type="ECO:0000313" key="2">
    <source>
        <dbReference type="EMBL" id="KYN44199.1"/>
    </source>
</evidence>
<dbReference type="EMBL" id="KQ981253">
    <property type="protein sequence ID" value="KYN44199.1"/>
    <property type="molecule type" value="Genomic_DNA"/>
</dbReference>
<sequence>MEEMKERWNRMEDNLGEIKKELKDIREREKEWGEEKKNRGDRGESKDTGGERERYKVRGDKGGREENGIRGIICGPLNCKTNELISLLESPYGIRLENVYVYSKSL</sequence>
<organism evidence="2 3">
    <name type="scientific">Trachymyrmex septentrionalis</name>
    <dbReference type="NCBI Taxonomy" id="34720"/>
    <lineage>
        <taxon>Eukaryota</taxon>
        <taxon>Metazoa</taxon>
        <taxon>Ecdysozoa</taxon>
        <taxon>Arthropoda</taxon>
        <taxon>Hexapoda</taxon>
        <taxon>Insecta</taxon>
        <taxon>Pterygota</taxon>
        <taxon>Neoptera</taxon>
        <taxon>Endopterygota</taxon>
        <taxon>Hymenoptera</taxon>
        <taxon>Apocrita</taxon>
        <taxon>Aculeata</taxon>
        <taxon>Formicoidea</taxon>
        <taxon>Formicidae</taxon>
        <taxon>Myrmicinae</taxon>
        <taxon>Trachymyrmex</taxon>
    </lineage>
</organism>
<evidence type="ECO:0000256" key="1">
    <source>
        <dbReference type="SAM" id="MobiDB-lite"/>
    </source>
</evidence>
<reference evidence="2 3" key="1">
    <citation type="submission" date="2016-03" db="EMBL/GenBank/DDBJ databases">
        <title>Trachymyrmex septentrionalis WGS genome.</title>
        <authorList>
            <person name="Nygaard S."/>
            <person name="Hu H."/>
            <person name="Boomsma J."/>
            <person name="Zhang G."/>
        </authorList>
    </citation>
    <scope>NUCLEOTIDE SEQUENCE [LARGE SCALE GENOMIC DNA]</scope>
    <source>
        <strain evidence="2">Tsep2-gDNA-1</strain>
        <tissue evidence="2">Whole body</tissue>
    </source>
</reference>
<feature type="region of interest" description="Disordered" evidence="1">
    <location>
        <begin position="29"/>
        <end position="62"/>
    </location>
</feature>
<protein>
    <submittedName>
        <fullName evidence="2">Uncharacterized protein</fullName>
    </submittedName>
</protein>
<dbReference type="Proteomes" id="UP000078541">
    <property type="component" value="Unassembled WGS sequence"/>
</dbReference>
<proteinExistence type="predicted"/>
<evidence type="ECO:0000313" key="3">
    <source>
        <dbReference type="Proteomes" id="UP000078541"/>
    </source>
</evidence>
<dbReference type="AlphaFoldDB" id="A0A151K0H4"/>
<gene>
    <name evidence="2" type="ORF">ALC56_01382</name>
</gene>
<accession>A0A151K0H4</accession>
<keyword evidence="3" id="KW-1185">Reference proteome</keyword>